<dbReference type="STRING" id="1045773.SAMN05216555_10298"/>
<evidence type="ECO:0000313" key="1">
    <source>
        <dbReference type="EMBL" id="SDI37187.1"/>
    </source>
</evidence>
<name>A0A1G8K1F0_9MICC</name>
<sequence length="311" mass="32206">MSHTAIHATRGKDLGVALLAGVLCGLIGLAPWLVSGPRLPLQNLWAAEVPPEAMPLSLLPLSQYKLVTLVTLLAVGGAVAGVAVRLLFPPRRWPPARRRPLAWCAAAGVLLVQLFATIQAFAVLRNGLVDGDAASDLYFGGLLAGVIAAIIAGLVACLLLSATSPAVVALGVGLMAVPFGNWVSAWAADTASLGQLTPAFFGLIRWLPAVLVGLALAWCGFRPPVRVLVWVADLALLWVVPALFISVDYVLGTRIRPGDLAEMLLMSRQILAATLGPAGGGGLSVLVALAIGLAGTVALEVLRRRKVTSVA</sequence>
<protein>
    <submittedName>
        <fullName evidence="1">Uncharacterized protein</fullName>
    </submittedName>
</protein>
<keyword evidence="2" id="KW-1185">Reference proteome</keyword>
<accession>A0A1G8K1F0</accession>
<dbReference type="AlphaFoldDB" id="A0A1G8K1F0"/>
<organism evidence="1 2">
    <name type="scientific">Arthrobacter cupressi</name>
    <dbReference type="NCBI Taxonomy" id="1045773"/>
    <lineage>
        <taxon>Bacteria</taxon>
        <taxon>Bacillati</taxon>
        <taxon>Actinomycetota</taxon>
        <taxon>Actinomycetes</taxon>
        <taxon>Micrococcales</taxon>
        <taxon>Micrococcaceae</taxon>
        <taxon>Arthrobacter</taxon>
    </lineage>
</organism>
<dbReference type="RefSeq" id="WP_074586774.1">
    <property type="nucleotide sequence ID" value="NZ_FNEI01000002.1"/>
</dbReference>
<proteinExistence type="predicted"/>
<gene>
    <name evidence="1" type="ORF">SAMN05216555_10298</name>
</gene>
<reference evidence="2" key="1">
    <citation type="submission" date="2016-10" db="EMBL/GenBank/DDBJ databases">
        <authorList>
            <person name="Varghese N."/>
            <person name="Submissions S."/>
        </authorList>
    </citation>
    <scope>NUCLEOTIDE SEQUENCE [LARGE SCALE GENOMIC DNA]</scope>
    <source>
        <strain evidence="2">CGMCC 1.10783</strain>
    </source>
</reference>
<dbReference type="Proteomes" id="UP000182130">
    <property type="component" value="Unassembled WGS sequence"/>
</dbReference>
<evidence type="ECO:0000313" key="2">
    <source>
        <dbReference type="Proteomes" id="UP000182130"/>
    </source>
</evidence>
<dbReference type="EMBL" id="FNEI01000002">
    <property type="protein sequence ID" value="SDI37187.1"/>
    <property type="molecule type" value="Genomic_DNA"/>
</dbReference>